<gene>
    <name evidence="1" type="ORF">GJA_5391</name>
</gene>
<reference evidence="1 2" key="1">
    <citation type="journal article" date="2015" name="Genome Announc.">
        <title>Genome Sequence of Mushroom Soft-Rot Pathogen Janthinobacterium agaricidamnosum.</title>
        <authorList>
            <person name="Graupner K."/>
            <person name="Lackner G."/>
            <person name="Hertweck C."/>
        </authorList>
    </citation>
    <scope>NUCLEOTIDE SEQUENCE [LARGE SCALE GENOMIC DNA]</scope>
    <source>
        <strain evidence="2">NBRC 102515 / DSM 9628</strain>
    </source>
</reference>
<name>W0VF67_9BURK</name>
<organism evidence="1 2">
    <name type="scientific">Janthinobacterium agaricidamnosum NBRC 102515 = DSM 9628</name>
    <dbReference type="NCBI Taxonomy" id="1349767"/>
    <lineage>
        <taxon>Bacteria</taxon>
        <taxon>Pseudomonadati</taxon>
        <taxon>Pseudomonadota</taxon>
        <taxon>Betaproteobacteria</taxon>
        <taxon>Burkholderiales</taxon>
        <taxon>Oxalobacteraceae</taxon>
        <taxon>Janthinobacterium</taxon>
    </lineage>
</organism>
<keyword evidence="2" id="KW-1185">Reference proteome</keyword>
<dbReference type="EMBL" id="HG322949">
    <property type="protein sequence ID" value="CDG85987.1"/>
    <property type="molecule type" value="Genomic_DNA"/>
</dbReference>
<dbReference type="KEGG" id="jag:GJA_5391"/>
<dbReference type="AlphaFoldDB" id="W0VF67"/>
<proteinExistence type="predicted"/>
<sequence length="42" mass="4577">MRLPGDTRPPSVWTQEKHTLFAAHAGYARDHRNYGGAAGPDA</sequence>
<evidence type="ECO:0000313" key="1">
    <source>
        <dbReference type="EMBL" id="CDG85987.1"/>
    </source>
</evidence>
<protein>
    <submittedName>
        <fullName evidence="1">Uncharacterized protein</fullName>
    </submittedName>
</protein>
<dbReference type="HOGENOM" id="CLU_3252720_0_0_4"/>
<evidence type="ECO:0000313" key="2">
    <source>
        <dbReference type="Proteomes" id="UP000027604"/>
    </source>
</evidence>
<accession>W0VF67</accession>
<dbReference type="Proteomes" id="UP000027604">
    <property type="component" value="Chromosome I"/>
</dbReference>
<dbReference type="STRING" id="1349767.GJA_5391"/>